<sequence length="51" mass="6061">MDDSDATIFKYIQQLIQPFPSSQRSERIKRIFEPTYTIVYTEKSNEQSKSD</sequence>
<reference evidence="1" key="1">
    <citation type="submission" date="2021-02" db="EMBL/GenBank/DDBJ databases">
        <authorList>
            <person name="Nowell W R."/>
        </authorList>
    </citation>
    <scope>NUCLEOTIDE SEQUENCE</scope>
</reference>
<comment type="caution">
    <text evidence="1">The sequence shown here is derived from an EMBL/GenBank/DDBJ whole genome shotgun (WGS) entry which is preliminary data.</text>
</comment>
<name>A0A8S3JXE3_9BILA</name>
<feature type="non-terminal residue" evidence="1">
    <location>
        <position position="1"/>
    </location>
</feature>
<proteinExistence type="predicted"/>
<accession>A0A8S3JXE3</accession>
<gene>
    <name evidence="1" type="ORF">SMN809_LOCUS83835</name>
</gene>
<dbReference type="Proteomes" id="UP000676336">
    <property type="component" value="Unassembled WGS sequence"/>
</dbReference>
<dbReference type="EMBL" id="CAJOBI010357219">
    <property type="protein sequence ID" value="CAF5224517.1"/>
    <property type="molecule type" value="Genomic_DNA"/>
</dbReference>
<dbReference type="AlphaFoldDB" id="A0A8S3JXE3"/>
<protein>
    <submittedName>
        <fullName evidence="1">Uncharacterized protein</fullName>
    </submittedName>
</protein>
<evidence type="ECO:0000313" key="1">
    <source>
        <dbReference type="EMBL" id="CAF5224517.1"/>
    </source>
</evidence>
<organism evidence="1 2">
    <name type="scientific">Rotaria magnacalcarata</name>
    <dbReference type="NCBI Taxonomy" id="392030"/>
    <lineage>
        <taxon>Eukaryota</taxon>
        <taxon>Metazoa</taxon>
        <taxon>Spiralia</taxon>
        <taxon>Gnathifera</taxon>
        <taxon>Rotifera</taxon>
        <taxon>Eurotatoria</taxon>
        <taxon>Bdelloidea</taxon>
        <taxon>Philodinida</taxon>
        <taxon>Philodinidae</taxon>
        <taxon>Rotaria</taxon>
    </lineage>
</organism>
<evidence type="ECO:0000313" key="2">
    <source>
        <dbReference type="Proteomes" id="UP000676336"/>
    </source>
</evidence>